<organism evidence="2 3">
    <name type="scientific">Umezawaea tangerina</name>
    <dbReference type="NCBI Taxonomy" id="84725"/>
    <lineage>
        <taxon>Bacteria</taxon>
        <taxon>Bacillati</taxon>
        <taxon>Actinomycetota</taxon>
        <taxon>Actinomycetes</taxon>
        <taxon>Pseudonocardiales</taxon>
        <taxon>Pseudonocardiaceae</taxon>
        <taxon>Umezawaea</taxon>
    </lineage>
</organism>
<keyword evidence="2" id="KW-0808">Transferase</keyword>
<dbReference type="InterPro" id="IPR000792">
    <property type="entry name" value="Tscrpt_reg_LuxR_C"/>
</dbReference>
<dbReference type="Pfam" id="PF00196">
    <property type="entry name" value="GerE"/>
    <property type="match status" value="1"/>
</dbReference>
<evidence type="ECO:0000259" key="1">
    <source>
        <dbReference type="PROSITE" id="PS50043"/>
    </source>
</evidence>
<dbReference type="SMART" id="SM00421">
    <property type="entry name" value="HTH_LUXR"/>
    <property type="match status" value="1"/>
</dbReference>
<evidence type="ECO:0000313" key="2">
    <source>
        <dbReference type="EMBL" id="PRY36090.1"/>
    </source>
</evidence>
<gene>
    <name evidence="2" type="ORF">CLV43_11212</name>
</gene>
<keyword evidence="3" id="KW-1185">Reference proteome</keyword>
<proteinExistence type="predicted"/>
<sequence length="771" mass="83335">MRVATIWCRRGCLVTSDQVGNLPASTTVLLGRKADLAEVRRLLAKARLVTLTGVGGVGKTRLALHTAADLRRAFGDGVWFVELAPIVDGGLLVHTVLEALGVHDDTGRDQSAVLVEHLRDRRVLVVLDGCEHVLDAAAELADRLLRVAPGLRLLVTSRERLDVEGEHLWQVAPLALPDPDRPVRRTAALELFADRAAAVVPGFALTGDNQQVVAEICRLLGGIPLAIELAAVRLRLLPLEHLRAGLDDTYRLLAAGRRGGLPRHQTLRAAVEWSFALCTEEEQDLWRRVSVFAGSFGLDAAQDVCGGALEVLGGLVDKSVLIGERGVDGVRFRLLEPLRQFGRDRLRALGEEESLRRKHRDHFVALAERGEREWFGPEQGRVQERTRQDHANLRAAVDHCLADPDGYDVGLHLVGTLWFYWIGCGALGEGRRWVDRVLALGTGPGPLRAKVLWVGGYLATVQGDLTAAVGMLEECRGYARKAGDRGALAYATHRLACTMLVGDDLDRAGELFDEAWGLYRALGLLDSNVLMARVELGIVALFREDLDLAGELCAGAKAEGEQHGEQWSSAYATWVLAMCAFARGEWDESEALARESLGVKRAFDDLLGVVLGIEVLAWNAAARGCADRAATLLGAAHRLWQSVGYPLFGSRYFGAPHGECERAVIGVLGEKAFGVALRRGMAFGLAEAVGFALGEAAVVAAVAEVPSPLTRREGEVADLVAGGLSNKDIAVRLVIAVRTAEGHVERILQKLGFSSRTQIAAWVAERQRAAG</sequence>
<name>A0A2T0SRQ7_9PSEU</name>
<dbReference type="SUPFAM" id="SSF48452">
    <property type="entry name" value="TPR-like"/>
    <property type="match status" value="1"/>
</dbReference>
<reference evidence="2 3" key="1">
    <citation type="submission" date="2018-03" db="EMBL/GenBank/DDBJ databases">
        <title>Genomic Encyclopedia of Archaeal and Bacterial Type Strains, Phase II (KMG-II): from individual species to whole genera.</title>
        <authorList>
            <person name="Goeker M."/>
        </authorList>
    </citation>
    <scope>NUCLEOTIDE SEQUENCE [LARGE SCALE GENOMIC DNA]</scope>
    <source>
        <strain evidence="2 3">DSM 44720</strain>
    </source>
</reference>
<dbReference type="GO" id="GO:0004674">
    <property type="term" value="F:protein serine/threonine kinase activity"/>
    <property type="evidence" value="ECO:0007669"/>
    <property type="project" value="UniProtKB-KW"/>
</dbReference>
<dbReference type="SUPFAM" id="SSF52540">
    <property type="entry name" value="P-loop containing nucleoside triphosphate hydrolases"/>
    <property type="match status" value="1"/>
</dbReference>
<dbReference type="GO" id="GO:0003677">
    <property type="term" value="F:DNA binding"/>
    <property type="evidence" value="ECO:0007669"/>
    <property type="project" value="InterPro"/>
</dbReference>
<dbReference type="PANTHER" id="PTHR47691">
    <property type="entry name" value="REGULATOR-RELATED"/>
    <property type="match status" value="1"/>
</dbReference>
<keyword evidence="2" id="KW-0418">Kinase</keyword>
<dbReference type="Gene3D" id="1.25.40.10">
    <property type="entry name" value="Tetratricopeptide repeat domain"/>
    <property type="match status" value="1"/>
</dbReference>
<dbReference type="GO" id="GO:0006355">
    <property type="term" value="P:regulation of DNA-templated transcription"/>
    <property type="evidence" value="ECO:0007669"/>
    <property type="project" value="InterPro"/>
</dbReference>
<dbReference type="InterPro" id="IPR027417">
    <property type="entry name" value="P-loop_NTPase"/>
</dbReference>
<dbReference type="GO" id="GO:0043531">
    <property type="term" value="F:ADP binding"/>
    <property type="evidence" value="ECO:0007669"/>
    <property type="project" value="InterPro"/>
</dbReference>
<dbReference type="Gene3D" id="1.10.10.10">
    <property type="entry name" value="Winged helix-like DNA-binding domain superfamily/Winged helix DNA-binding domain"/>
    <property type="match status" value="1"/>
</dbReference>
<dbReference type="CDD" id="cd06170">
    <property type="entry name" value="LuxR_C_like"/>
    <property type="match status" value="1"/>
</dbReference>
<dbReference type="PRINTS" id="PR00038">
    <property type="entry name" value="HTHLUXR"/>
</dbReference>
<feature type="domain" description="HTH luxR-type" evidence="1">
    <location>
        <begin position="702"/>
        <end position="767"/>
    </location>
</feature>
<dbReference type="SUPFAM" id="SSF46894">
    <property type="entry name" value="C-terminal effector domain of the bipartite response regulators"/>
    <property type="match status" value="1"/>
</dbReference>
<evidence type="ECO:0000313" key="3">
    <source>
        <dbReference type="Proteomes" id="UP000239494"/>
    </source>
</evidence>
<dbReference type="PRINTS" id="PR00364">
    <property type="entry name" value="DISEASERSIST"/>
</dbReference>
<comment type="caution">
    <text evidence="2">The sequence shown here is derived from an EMBL/GenBank/DDBJ whole genome shotgun (WGS) entry which is preliminary data.</text>
</comment>
<dbReference type="InterPro" id="IPR036388">
    <property type="entry name" value="WH-like_DNA-bd_sf"/>
</dbReference>
<keyword evidence="2" id="KW-0723">Serine/threonine-protein kinase</keyword>
<dbReference type="OrthoDB" id="9812579at2"/>
<protein>
    <submittedName>
        <fullName evidence="2">Non-specific serine/threonine protein kinase</fullName>
    </submittedName>
</protein>
<dbReference type="PANTHER" id="PTHR47691:SF3">
    <property type="entry name" value="HTH-TYPE TRANSCRIPTIONAL REGULATOR RV0890C-RELATED"/>
    <property type="match status" value="1"/>
</dbReference>
<dbReference type="Proteomes" id="UP000239494">
    <property type="component" value="Unassembled WGS sequence"/>
</dbReference>
<dbReference type="PROSITE" id="PS50043">
    <property type="entry name" value="HTH_LUXR_2"/>
    <property type="match status" value="1"/>
</dbReference>
<dbReference type="Pfam" id="PF00931">
    <property type="entry name" value="NB-ARC"/>
    <property type="match status" value="1"/>
</dbReference>
<dbReference type="EMBL" id="PVTF01000012">
    <property type="protein sequence ID" value="PRY36090.1"/>
    <property type="molecule type" value="Genomic_DNA"/>
</dbReference>
<dbReference type="InterPro" id="IPR016032">
    <property type="entry name" value="Sig_transdc_resp-reg_C-effctor"/>
</dbReference>
<dbReference type="Gene3D" id="3.40.50.300">
    <property type="entry name" value="P-loop containing nucleotide triphosphate hydrolases"/>
    <property type="match status" value="1"/>
</dbReference>
<accession>A0A2T0SRQ7</accession>
<dbReference type="InterPro" id="IPR011990">
    <property type="entry name" value="TPR-like_helical_dom_sf"/>
</dbReference>
<dbReference type="InterPro" id="IPR002182">
    <property type="entry name" value="NB-ARC"/>
</dbReference>
<dbReference type="AlphaFoldDB" id="A0A2T0SRQ7"/>